<dbReference type="Pfam" id="PF13302">
    <property type="entry name" value="Acetyltransf_3"/>
    <property type="match status" value="1"/>
</dbReference>
<evidence type="ECO:0000313" key="2">
    <source>
        <dbReference type="EMBL" id="KNG94493.1"/>
    </source>
</evidence>
<dbReference type="InterPro" id="IPR000182">
    <property type="entry name" value="GNAT_dom"/>
</dbReference>
<dbReference type="InterPro" id="IPR051531">
    <property type="entry name" value="N-acetyltransferase"/>
</dbReference>
<sequence>MSGTFTIPEIETERLRLRAPVASDIEHYIAFRMSDRAGTVGGPYSRETAWSQFCGLVGHWIARGYGRWMVADKDTDQPLGVVGLFYPEDWPQPEVAWSVFAEGEGRGIAYEAAVASRTHAYDVLGWTDAMSLVDPANTRSVALARRLGCTPDGTYDHPTLGTLHIWRHPAPEALT</sequence>
<keyword evidence="3" id="KW-1185">Reference proteome</keyword>
<dbReference type="Proteomes" id="UP000036938">
    <property type="component" value="Unassembled WGS sequence"/>
</dbReference>
<protein>
    <submittedName>
        <fullName evidence="2">Acetyltransferase</fullName>
    </submittedName>
</protein>
<keyword evidence="2" id="KW-0808">Transferase</keyword>
<dbReference type="AlphaFoldDB" id="A0A0L1JSY2"/>
<proteinExistence type="predicted"/>
<dbReference type="EMBL" id="AQQZ01000002">
    <property type="protein sequence ID" value="KNG94493.1"/>
    <property type="molecule type" value="Genomic_DNA"/>
</dbReference>
<dbReference type="GO" id="GO:0016747">
    <property type="term" value="F:acyltransferase activity, transferring groups other than amino-acyl groups"/>
    <property type="evidence" value="ECO:0007669"/>
    <property type="project" value="InterPro"/>
</dbReference>
<dbReference type="PANTHER" id="PTHR43792">
    <property type="entry name" value="GNAT FAMILY, PUTATIVE (AFU_ORTHOLOGUE AFUA_3G00765)-RELATED-RELATED"/>
    <property type="match status" value="1"/>
</dbReference>
<dbReference type="Gene3D" id="3.40.630.30">
    <property type="match status" value="1"/>
</dbReference>
<evidence type="ECO:0000259" key="1">
    <source>
        <dbReference type="Pfam" id="PF13302"/>
    </source>
</evidence>
<feature type="domain" description="N-acetyltransferase" evidence="1">
    <location>
        <begin position="14"/>
        <end position="150"/>
    </location>
</feature>
<dbReference type="RefSeq" id="WP_050529460.1">
    <property type="nucleotide sequence ID" value="NZ_AQQZ01000002.1"/>
</dbReference>
<dbReference type="SUPFAM" id="SSF55729">
    <property type="entry name" value="Acyl-CoA N-acyltransferases (Nat)"/>
    <property type="match status" value="1"/>
</dbReference>
<accession>A0A0L1JSY2</accession>
<comment type="caution">
    <text evidence="2">The sequence shown here is derived from an EMBL/GenBank/DDBJ whole genome shotgun (WGS) entry which is preliminary data.</text>
</comment>
<gene>
    <name evidence="2" type="ORF">ATO11_03475</name>
</gene>
<reference evidence="2 3" key="1">
    <citation type="journal article" date="2015" name="Int. J. Syst. Evol. Microbiol.">
        <title>Aestuariivita atlantica sp. nov., isolated from deep sea sediment of the Atlantic Ocean.</title>
        <authorList>
            <person name="Li G."/>
            <person name="Lai Q."/>
            <person name="Du Y."/>
            <person name="Liu X."/>
            <person name="Sun F."/>
            <person name="Shao Z."/>
        </authorList>
    </citation>
    <scope>NUCLEOTIDE SEQUENCE [LARGE SCALE GENOMIC DNA]</scope>
    <source>
        <strain evidence="2 3">22II-S11-z3</strain>
    </source>
</reference>
<dbReference type="PANTHER" id="PTHR43792:SF1">
    <property type="entry name" value="N-ACETYLTRANSFERASE DOMAIN-CONTAINING PROTEIN"/>
    <property type="match status" value="1"/>
</dbReference>
<organism evidence="2 3">
    <name type="scientific">Pseudaestuariivita atlantica</name>
    <dbReference type="NCBI Taxonomy" id="1317121"/>
    <lineage>
        <taxon>Bacteria</taxon>
        <taxon>Pseudomonadati</taxon>
        <taxon>Pseudomonadota</taxon>
        <taxon>Alphaproteobacteria</taxon>
        <taxon>Rhodobacterales</taxon>
        <taxon>Paracoccaceae</taxon>
        <taxon>Pseudaestuariivita</taxon>
    </lineage>
</organism>
<dbReference type="OrthoDB" id="6293260at2"/>
<dbReference type="InterPro" id="IPR016181">
    <property type="entry name" value="Acyl_CoA_acyltransferase"/>
</dbReference>
<dbReference type="STRING" id="1317121.ATO11_03475"/>
<name>A0A0L1JSY2_9RHOB</name>
<evidence type="ECO:0000313" key="3">
    <source>
        <dbReference type="Proteomes" id="UP000036938"/>
    </source>
</evidence>